<dbReference type="GO" id="GO:0035999">
    <property type="term" value="P:tetrahydrofolate interconversion"/>
    <property type="evidence" value="ECO:0007669"/>
    <property type="project" value="UniProtKB-UniPathway"/>
</dbReference>
<comment type="similarity">
    <text evidence="3">Belongs to the methylenetetrahydrofolate reductase family.</text>
</comment>
<dbReference type="HOGENOM" id="CLU_025841_2_0_1"/>
<dbReference type="AlphaFoldDB" id="T1J9I4"/>
<sequence length="667" mass="76217">MTSLEILSNRYQNNVEFEQIKSDENGCEGDGTRCHHHPESSAYLSLIERINQHIHTGEKFFSLEFFPPRTNGGAVNLLTRLNRMRVGGPLFCDITWHPAGNPGGDSETSSITIASAALNYCGLETMLHLTCVNQTKNEIRSHLTRAKELGIRNILALRGDLSVDGRWSPGKSRFFYAVDLVRFIRKEFGNYFVICVAGYPTGHPDAASYNEDLQHLKEKVEAGADFIISQMFFKANRFTQFVTDCRNIGIQVPIIPGIMPIQGSDSLRQIVKLAKLEVPKEIIDDLIMLKDNNEDIRSYGIKHAVNLINELFETGLAPGVHIYTLNREVAATTVLERLGLWCKEPYRPLPWKLAANYKRCREDVRPIFWSARPESYIYRTRHWDEFPNGRWGDSESPAFGELKDYYLFFMANHSSENERLQMWGEELTCEQDVWNVFYSYISGECNKNGVKVTTTAWNVEELSAETYLLQNKLSTVNKRGALTINSQPNVNGISSTDSALGWGFPGGYVYQKAYLEFFACKQYVTALRQILPKFSQVNYHIINSSGNENYTNSHKHKPVAVTWGVFPGKEIIQPTVVDPVSFKAWKDEAFALWKEQWGKLYDDDSQSRRIINHIHDTYCLVNLVDNDYPKESCLWNILEEMFEKSEPLSNDSFESAINDDYLADKIV</sequence>
<evidence type="ECO:0000313" key="12">
    <source>
        <dbReference type="Proteomes" id="UP000014500"/>
    </source>
</evidence>
<dbReference type="Pfam" id="PF02219">
    <property type="entry name" value="MTHFR"/>
    <property type="match status" value="1"/>
</dbReference>
<dbReference type="InterPro" id="IPR029041">
    <property type="entry name" value="FAD-linked_oxidoreductase-like"/>
</dbReference>
<keyword evidence="4" id="KW-0285">Flavoprotein</keyword>
<dbReference type="CDD" id="cd00537">
    <property type="entry name" value="MTHFR"/>
    <property type="match status" value="1"/>
</dbReference>
<evidence type="ECO:0000256" key="2">
    <source>
        <dbReference type="ARBA" id="ARBA00004777"/>
    </source>
</evidence>
<evidence type="ECO:0000256" key="5">
    <source>
        <dbReference type="ARBA" id="ARBA00022827"/>
    </source>
</evidence>
<dbReference type="GO" id="GO:0106313">
    <property type="term" value="F:methylenetetrahydrofolate reductase (NADPH) activity"/>
    <property type="evidence" value="ECO:0007669"/>
    <property type="project" value="UniProtKB-EC"/>
</dbReference>
<dbReference type="OMA" id="AWKEEFY"/>
<dbReference type="UniPathway" id="UPA00193"/>
<dbReference type="InterPro" id="IPR004621">
    <property type="entry name" value="Fadh2_euk"/>
</dbReference>
<evidence type="ECO:0000313" key="11">
    <source>
        <dbReference type="EnsemblMetazoa" id="SMAR010381-PA"/>
    </source>
</evidence>
<evidence type="ECO:0000256" key="1">
    <source>
        <dbReference type="ARBA" id="ARBA00001974"/>
    </source>
</evidence>
<dbReference type="NCBIfam" id="TIGR00677">
    <property type="entry name" value="fadh2_euk"/>
    <property type="match status" value="1"/>
</dbReference>
<dbReference type="PANTHER" id="PTHR45754">
    <property type="entry name" value="METHYLENETETRAHYDROFOLATE REDUCTASE"/>
    <property type="match status" value="1"/>
</dbReference>
<evidence type="ECO:0000256" key="8">
    <source>
        <dbReference type="ARBA" id="ARBA00047751"/>
    </source>
</evidence>
<evidence type="ECO:0000256" key="9">
    <source>
        <dbReference type="RuleBase" id="RU004254"/>
    </source>
</evidence>
<evidence type="ECO:0000256" key="4">
    <source>
        <dbReference type="ARBA" id="ARBA00022630"/>
    </source>
</evidence>
<dbReference type="EnsemblMetazoa" id="SMAR010381-RA">
    <property type="protein sequence ID" value="SMAR010381-PA"/>
    <property type="gene ID" value="SMAR010381"/>
</dbReference>
<dbReference type="SUPFAM" id="SSF51730">
    <property type="entry name" value="FAD-linked oxidoreductase"/>
    <property type="match status" value="1"/>
</dbReference>
<dbReference type="InterPro" id="IPR053806">
    <property type="entry name" value="MTHFR_C"/>
</dbReference>
<evidence type="ECO:0000256" key="3">
    <source>
        <dbReference type="ARBA" id="ARBA00006743"/>
    </source>
</evidence>
<protein>
    <recommendedName>
        <fullName evidence="7">methylenetetrahydrofolate reductase (NADPH)</fullName>
        <ecNumber evidence="7">1.5.1.53</ecNumber>
    </recommendedName>
</protein>
<reference evidence="11" key="2">
    <citation type="submission" date="2015-02" db="UniProtKB">
        <authorList>
            <consortium name="EnsemblMetazoa"/>
        </authorList>
    </citation>
    <scope>IDENTIFICATION</scope>
</reference>
<dbReference type="EC" id="1.5.1.53" evidence="7"/>
<proteinExistence type="inferred from homology"/>
<comment type="catalytic activity">
    <reaction evidence="8">
        <text>(6S)-5-methyl-5,6,7,8-tetrahydrofolate + NADP(+) = (6R)-5,10-methylene-5,6,7,8-tetrahydrofolate + NADPH + H(+)</text>
        <dbReference type="Rhea" id="RHEA:19817"/>
        <dbReference type="ChEBI" id="CHEBI:15378"/>
        <dbReference type="ChEBI" id="CHEBI:15636"/>
        <dbReference type="ChEBI" id="CHEBI:18608"/>
        <dbReference type="ChEBI" id="CHEBI:57783"/>
        <dbReference type="ChEBI" id="CHEBI:58349"/>
        <dbReference type="EC" id="1.5.1.53"/>
    </reaction>
    <physiologicalReaction direction="right-to-left" evidence="8">
        <dbReference type="Rhea" id="RHEA:19819"/>
    </physiologicalReaction>
</comment>
<evidence type="ECO:0000256" key="7">
    <source>
        <dbReference type="ARBA" id="ARBA00034530"/>
    </source>
</evidence>
<keyword evidence="6" id="KW-0560">Oxidoreductase</keyword>
<comment type="cofactor">
    <cofactor evidence="1">
        <name>FAD</name>
        <dbReference type="ChEBI" id="CHEBI:57692"/>
    </cofactor>
</comment>
<dbReference type="Pfam" id="PF21895">
    <property type="entry name" value="MTHFR_C"/>
    <property type="match status" value="1"/>
</dbReference>
<evidence type="ECO:0000259" key="10">
    <source>
        <dbReference type="Pfam" id="PF21895"/>
    </source>
</evidence>
<keyword evidence="5" id="KW-0274">FAD</keyword>
<evidence type="ECO:0000256" key="6">
    <source>
        <dbReference type="ARBA" id="ARBA00023002"/>
    </source>
</evidence>
<organism evidence="11 12">
    <name type="scientific">Strigamia maritima</name>
    <name type="common">European centipede</name>
    <name type="synonym">Geophilus maritimus</name>
    <dbReference type="NCBI Taxonomy" id="126957"/>
    <lineage>
        <taxon>Eukaryota</taxon>
        <taxon>Metazoa</taxon>
        <taxon>Ecdysozoa</taxon>
        <taxon>Arthropoda</taxon>
        <taxon>Myriapoda</taxon>
        <taxon>Chilopoda</taxon>
        <taxon>Pleurostigmophora</taxon>
        <taxon>Geophilomorpha</taxon>
        <taxon>Linotaeniidae</taxon>
        <taxon>Strigamia</taxon>
    </lineage>
</organism>
<keyword evidence="12" id="KW-1185">Reference proteome</keyword>
<dbReference type="PhylomeDB" id="T1J9I4"/>
<dbReference type="PANTHER" id="PTHR45754:SF3">
    <property type="entry name" value="METHYLENETETRAHYDROFOLATE REDUCTASE (NADPH)"/>
    <property type="match status" value="1"/>
</dbReference>
<feature type="domain" description="MTHFR SAM-binding regulatory" evidence="10">
    <location>
        <begin position="347"/>
        <end position="644"/>
    </location>
</feature>
<name>T1J9I4_STRMM</name>
<dbReference type="InterPro" id="IPR003171">
    <property type="entry name" value="Mehydrof_redctse-like"/>
</dbReference>
<dbReference type="Gene3D" id="3.20.20.220">
    <property type="match status" value="1"/>
</dbReference>
<dbReference type="STRING" id="126957.T1J9I4"/>
<comment type="pathway">
    <text evidence="2 9">One-carbon metabolism; tetrahydrofolate interconversion.</text>
</comment>
<reference evidence="12" key="1">
    <citation type="submission" date="2011-05" db="EMBL/GenBank/DDBJ databases">
        <authorList>
            <person name="Richards S.R."/>
            <person name="Qu J."/>
            <person name="Jiang H."/>
            <person name="Jhangiani S.N."/>
            <person name="Agravi P."/>
            <person name="Goodspeed R."/>
            <person name="Gross S."/>
            <person name="Mandapat C."/>
            <person name="Jackson L."/>
            <person name="Mathew T."/>
            <person name="Pu L."/>
            <person name="Thornton R."/>
            <person name="Saada N."/>
            <person name="Wilczek-Boney K.B."/>
            <person name="Lee S."/>
            <person name="Kovar C."/>
            <person name="Wu Y."/>
            <person name="Scherer S.E."/>
            <person name="Worley K.C."/>
            <person name="Muzny D.M."/>
            <person name="Gibbs R."/>
        </authorList>
    </citation>
    <scope>NUCLEOTIDE SEQUENCE</scope>
    <source>
        <strain evidence="12">Brora</strain>
    </source>
</reference>
<dbReference type="GO" id="GO:0009086">
    <property type="term" value="P:methionine biosynthetic process"/>
    <property type="evidence" value="ECO:0007669"/>
    <property type="project" value="TreeGrafter"/>
</dbReference>
<dbReference type="GO" id="GO:0005829">
    <property type="term" value="C:cytosol"/>
    <property type="evidence" value="ECO:0007669"/>
    <property type="project" value="TreeGrafter"/>
</dbReference>
<dbReference type="eggNOG" id="KOG0564">
    <property type="taxonomic scope" value="Eukaryota"/>
</dbReference>
<dbReference type="GO" id="GO:0071949">
    <property type="term" value="F:FAD binding"/>
    <property type="evidence" value="ECO:0007669"/>
    <property type="project" value="TreeGrafter"/>
</dbReference>
<accession>T1J9I4</accession>
<dbReference type="Proteomes" id="UP000014500">
    <property type="component" value="Unassembled WGS sequence"/>
</dbReference>
<dbReference type="EMBL" id="JH431975">
    <property type="status" value="NOT_ANNOTATED_CDS"/>
    <property type="molecule type" value="Genomic_DNA"/>
</dbReference>